<name>A0A934K7X8_9BACT</name>
<evidence type="ECO:0000259" key="4">
    <source>
        <dbReference type="PROSITE" id="PS50949"/>
    </source>
</evidence>
<dbReference type="SUPFAM" id="SSF48008">
    <property type="entry name" value="GntR ligand-binding domain-like"/>
    <property type="match status" value="1"/>
</dbReference>
<keyword evidence="2" id="KW-0238">DNA-binding</keyword>
<comment type="caution">
    <text evidence="5">The sequence shown here is derived from an EMBL/GenBank/DDBJ whole genome shotgun (WGS) entry which is preliminary data.</text>
</comment>
<reference evidence="5" key="1">
    <citation type="submission" date="2020-10" db="EMBL/GenBank/DDBJ databases">
        <title>Ca. Dormibacterota MAGs.</title>
        <authorList>
            <person name="Montgomery K."/>
        </authorList>
    </citation>
    <scope>NUCLEOTIDE SEQUENCE [LARGE SCALE GENOMIC DNA]</scope>
    <source>
        <strain evidence="5">SC8812_S17_10</strain>
    </source>
</reference>
<dbReference type="Pfam" id="PF07729">
    <property type="entry name" value="FCD"/>
    <property type="match status" value="1"/>
</dbReference>
<dbReference type="Gene3D" id="1.10.10.10">
    <property type="entry name" value="Winged helix-like DNA-binding domain superfamily/Winged helix DNA-binding domain"/>
    <property type="match status" value="1"/>
</dbReference>
<keyword evidence="3" id="KW-0804">Transcription</keyword>
<dbReference type="InterPro" id="IPR000524">
    <property type="entry name" value="Tscrpt_reg_HTH_GntR"/>
</dbReference>
<dbReference type="PANTHER" id="PTHR43537:SF5">
    <property type="entry name" value="UXU OPERON TRANSCRIPTIONAL REGULATOR"/>
    <property type="match status" value="1"/>
</dbReference>
<evidence type="ECO:0000256" key="1">
    <source>
        <dbReference type="ARBA" id="ARBA00023015"/>
    </source>
</evidence>
<evidence type="ECO:0000313" key="6">
    <source>
        <dbReference type="Proteomes" id="UP000612893"/>
    </source>
</evidence>
<dbReference type="InterPro" id="IPR008920">
    <property type="entry name" value="TF_FadR/GntR_C"/>
</dbReference>
<dbReference type="SUPFAM" id="SSF46785">
    <property type="entry name" value="Winged helix' DNA-binding domain"/>
    <property type="match status" value="1"/>
</dbReference>
<proteinExistence type="predicted"/>
<feature type="domain" description="HTH gntR-type" evidence="4">
    <location>
        <begin position="14"/>
        <end position="84"/>
    </location>
</feature>
<dbReference type="GO" id="GO:0003700">
    <property type="term" value="F:DNA-binding transcription factor activity"/>
    <property type="evidence" value="ECO:0007669"/>
    <property type="project" value="InterPro"/>
</dbReference>
<dbReference type="InterPro" id="IPR036390">
    <property type="entry name" value="WH_DNA-bd_sf"/>
</dbReference>
<dbReference type="PRINTS" id="PR00035">
    <property type="entry name" value="HTHGNTR"/>
</dbReference>
<dbReference type="PANTHER" id="PTHR43537">
    <property type="entry name" value="TRANSCRIPTIONAL REGULATOR, GNTR FAMILY"/>
    <property type="match status" value="1"/>
</dbReference>
<protein>
    <submittedName>
        <fullName evidence="5">FadR family transcriptional regulator</fullName>
    </submittedName>
</protein>
<dbReference type="CDD" id="cd07377">
    <property type="entry name" value="WHTH_GntR"/>
    <property type="match status" value="1"/>
</dbReference>
<gene>
    <name evidence="5" type="ORF">JF922_20950</name>
</gene>
<dbReference type="Gene3D" id="1.20.120.530">
    <property type="entry name" value="GntR ligand-binding domain-like"/>
    <property type="match status" value="1"/>
</dbReference>
<keyword evidence="6" id="KW-1185">Reference proteome</keyword>
<dbReference type="Proteomes" id="UP000612893">
    <property type="component" value="Unassembled WGS sequence"/>
</dbReference>
<dbReference type="InterPro" id="IPR011711">
    <property type="entry name" value="GntR_C"/>
</dbReference>
<dbReference type="Pfam" id="PF00392">
    <property type="entry name" value="GntR"/>
    <property type="match status" value="1"/>
</dbReference>
<dbReference type="InterPro" id="IPR036388">
    <property type="entry name" value="WH-like_DNA-bd_sf"/>
</dbReference>
<evidence type="ECO:0000313" key="5">
    <source>
        <dbReference type="EMBL" id="MBJ7600524.1"/>
    </source>
</evidence>
<keyword evidence="1" id="KW-0805">Transcription regulation</keyword>
<dbReference type="RefSeq" id="WP_338204391.1">
    <property type="nucleotide sequence ID" value="NZ_JAEKNR010000209.1"/>
</dbReference>
<dbReference type="SMART" id="SM00345">
    <property type="entry name" value="HTH_GNTR"/>
    <property type="match status" value="1"/>
</dbReference>
<sequence>MPIAPAFAEPIRPVRAFEPTIEHLLDAIERSRLRPGNRLPSESELAKQLEISQPTLRQALRILERSGLLTMRRGNGGGIFLAAELIPDDLIQSSIVSEERAMLDVLIGRRVLETAVCELASQVATAEDYTELDRALKLHRTHLGDRLLTFRADAMYHRLVIRASHNATLQGAMRAVTRDMAIVRSTYISGLESNAYSLEIHERQLEAMKQKDLEALRRLLDAHFRIVEEAFASVVGRTWDELFQDRVGAPAPGEGNL</sequence>
<dbReference type="AlphaFoldDB" id="A0A934K7X8"/>
<dbReference type="SMART" id="SM00895">
    <property type="entry name" value="FCD"/>
    <property type="match status" value="1"/>
</dbReference>
<dbReference type="PROSITE" id="PS50949">
    <property type="entry name" value="HTH_GNTR"/>
    <property type="match status" value="1"/>
</dbReference>
<evidence type="ECO:0000256" key="3">
    <source>
        <dbReference type="ARBA" id="ARBA00023163"/>
    </source>
</evidence>
<evidence type="ECO:0000256" key="2">
    <source>
        <dbReference type="ARBA" id="ARBA00023125"/>
    </source>
</evidence>
<organism evidence="5 6">
    <name type="scientific">Candidatus Nephthysia bennettiae</name>
    <dbReference type="NCBI Taxonomy" id="3127016"/>
    <lineage>
        <taxon>Bacteria</taxon>
        <taxon>Bacillati</taxon>
        <taxon>Candidatus Dormiibacterota</taxon>
        <taxon>Candidatus Dormibacteria</taxon>
        <taxon>Candidatus Dormibacterales</taxon>
        <taxon>Candidatus Dormibacteraceae</taxon>
        <taxon>Candidatus Nephthysia</taxon>
    </lineage>
</organism>
<dbReference type="EMBL" id="JAEKNR010000209">
    <property type="protein sequence ID" value="MBJ7600524.1"/>
    <property type="molecule type" value="Genomic_DNA"/>
</dbReference>
<dbReference type="GO" id="GO:0003677">
    <property type="term" value="F:DNA binding"/>
    <property type="evidence" value="ECO:0007669"/>
    <property type="project" value="UniProtKB-KW"/>
</dbReference>
<accession>A0A934K7X8</accession>